<accession>A0A386H3W4</accession>
<dbReference type="EMBL" id="CP032416">
    <property type="protein sequence ID" value="AYD40268.1"/>
    <property type="molecule type" value="Genomic_DNA"/>
</dbReference>
<proteinExistence type="predicted"/>
<sequence>MKKIFEILLVIICITCSAILITKYIRDSTYNKVIIKDKNISCDVKYRGLKEATDFVADSSGNYYIAYKDKIQVINKNGESYYLIKNDKLNISSLDFSDNILYFSSNTKIYSYNLSNKKMFEIVKDLPNYGDYKNSIVKVGGDYLYITIGAVTNSGVVGNDNKYIKNNPFMHDISPEDITLKGINFGKDKTGAFQSYKTRSTNGQLVAGHSPGNSSILIYNIKTGNSETFAWGIRNITGMDFNSQGKLLAIVGGIEDRGIRPVKGDSDYIYEIKKGNWYGWPDYSGGDPITSPRFRLNNNFNLQFVLDNHPTTNPPAPLYQYNRVSSIKSLAIDKKGIIGNKDCIYFYDKSNNNIYAFNGIGTGKEEANLPKNSFITDMKIYNNSLLVLDSNHGYLYSISKSRGANANFNIDKKMYLYLVMVCISGIIIVLTIQKK</sequence>
<evidence type="ECO:0000313" key="3">
    <source>
        <dbReference type="Proteomes" id="UP000266301"/>
    </source>
</evidence>
<reference evidence="2 3" key="1">
    <citation type="journal article" date="2019" name="Int. J. Syst. Evol. Microbiol.">
        <title>Clostridium fermenticellae sp. nov., isolated from the mud in a fermentation cellar for the production of the Chinese liquor, baijiu.</title>
        <authorList>
            <person name="Xu P.X."/>
            <person name="Chai L.J."/>
            <person name="Qiu T."/>
            <person name="Zhang X.J."/>
            <person name="Lu Z.M."/>
            <person name="Xiao C."/>
            <person name="Wang S.T."/>
            <person name="Shen C.H."/>
            <person name="Shi J.S."/>
            <person name="Xu Z.H."/>
        </authorList>
    </citation>
    <scope>NUCLEOTIDE SEQUENCE [LARGE SCALE GENOMIC DNA]</scope>
    <source>
        <strain evidence="2 3">JN500901</strain>
    </source>
</reference>
<keyword evidence="1" id="KW-1133">Transmembrane helix</keyword>
<organism evidence="2 3">
    <name type="scientific">Clostridium fermenticellae</name>
    <dbReference type="NCBI Taxonomy" id="2068654"/>
    <lineage>
        <taxon>Bacteria</taxon>
        <taxon>Bacillati</taxon>
        <taxon>Bacillota</taxon>
        <taxon>Clostridia</taxon>
        <taxon>Eubacteriales</taxon>
        <taxon>Clostridiaceae</taxon>
        <taxon>Clostridium</taxon>
    </lineage>
</organism>
<evidence type="ECO:0000313" key="2">
    <source>
        <dbReference type="EMBL" id="AYD40268.1"/>
    </source>
</evidence>
<dbReference type="RefSeq" id="WP_119971742.1">
    <property type="nucleotide sequence ID" value="NZ_CP032416.1"/>
</dbReference>
<dbReference type="InterPro" id="IPR011042">
    <property type="entry name" value="6-blade_b-propeller_TolB-like"/>
</dbReference>
<dbReference type="Gene3D" id="2.120.10.30">
    <property type="entry name" value="TolB, C-terminal domain"/>
    <property type="match status" value="1"/>
</dbReference>
<dbReference type="InterPro" id="IPR011041">
    <property type="entry name" value="Quinoprot_gluc/sorb_DH_b-prop"/>
</dbReference>
<feature type="transmembrane region" description="Helical" evidence="1">
    <location>
        <begin position="7"/>
        <end position="25"/>
    </location>
</feature>
<dbReference type="SUPFAM" id="SSF50952">
    <property type="entry name" value="Soluble quinoprotein glucose dehydrogenase"/>
    <property type="match status" value="1"/>
</dbReference>
<keyword evidence="1" id="KW-0812">Transmembrane</keyword>
<evidence type="ECO:0000256" key="1">
    <source>
        <dbReference type="SAM" id="Phobius"/>
    </source>
</evidence>
<protein>
    <submittedName>
        <fullName evidence="2">Uncharacterized protein</fullName>
    </submittedName>
</protein>
<dbReference type="AlphaFoldDB" id="A0A386H3W4"/>
<dbReference type="Proteomes" id="UP000266301">
    <property type="component" value="Chromosome"/>
</dbReference>
<gene>
    <name evidence="2" type="ORF">D4Z93_06935</name>
</gene>
<name>A0A386H3W4_9CLOT</name>
<dbReference type="OrthoDB" id="9770043at2"/>
<keyword evidence="1" id="KW-0472">Membrane</keyword>
<keyword evidence="3" id="KW-1185">Reference proteome</keyword>
<dbReference type="KEGG" id="cfer:D4Z93_06935"/>
<feature type="transmembrane region" description="Helical" evidence="1">
    <location>
        <begin position="414"/>
        <end position="432"/>
    </location>
</feature>